<evidence type="ECO:0000256" key="1">
    <source>
        <dbReference type="SAM" id="SignalP"/>
    </source>
</evidence>
<dbReference type="PATRIC" id="fig|1618446.3.peg.1260"/>
<keyword evidence="1" id="KW-0732">Signal</keyword>
<accession>A0A0G1ES70</accession>
<dbReference type="EMBL" id="LCFD01000014">
    <property type="protein sequence ID" value="KKS85921.1"/>
    <property type="molecule type" value="Genomic_DNA"/>
</dbReference>
<feature type="signal peptide" evidence="1">
    <location>
        <begin position="1"/>
        <end position="24"/>
    </location>
</feature>
<comment type="caution">
    <text evidence="2">The sequence shown here is derived from an EMBL/GenBank/DDBJ whole genome shotgun (WGS) entry which is preliminary data.</text>
</comment>
<organism evidence="2 3">
    <name type="scientific">Candidatus Gottesmanbacteria bacterium GW2011_GWB1_43_11</name>
    <dbReference type="NCBI Taxonomy" id="1618446"/>
    <lineage>
        <taxon>Bacteria</taxon>
        <taxon>Candidatus Gottesmaniibacteriota</taxon>
    </lineage>
</organism>
<proteinExistence type="predicted"/>
<reference evidence="2 3" key="1">
    <citation type="journal article" date="2015" name="Nature">
        <title>rRNA introns, odd ribosomes, and small enigmatic genomes across a large radiation of phyla.</title>
        <authorList>
            <person name="Brown C.T."/>
            <person name="Hug L.A."/>
            <person name="Thomas B.C."/>
            <person name="Sharon I."/>
            <person name="Castelle C.J."/>
            <person name="Singh A."/>
            <person name="Wilkins M.J."/>
            <person name="Williams K.H."/>
            <person name="Banfield J.F."/>
        </authorList>
    </citation>
    <scope>NUCLEOTIDE SEQUENCE [LARGE SCALE GENOMIC DNA]</scope>
</reference>
<sequence>MKKFLIGSAASVIMLGAMAIPAFAAGKVVHYGPIASTSPDSSTCGNDWATDTFDRFFQVTTVPNPDGTYDVTQEFKNGTFVTLEGNSPGGCDTNPGGTVGAGITGKMHGSFTMVVTGGTYDPEATCETGCDTTAGFVTTVFGAGATYDVPSFIFHYSAGSFGEWKNASADYGGNHGDITGTLDGVVI</sequence>
<gene>
    <name evidence="2" type="ORF">UV61_C0014G0021</name>
</gene>
<evidence type="ECO:0000313" key="2">
    <source>
        <dbReference type="EMBL" id="KKS85921.1"/>
    </source>
</evidence>
<evidence type="ECO:0000313" key="3">
    <source>
        <dbReference type="Proteomes" id="UP000034050"/>
    </source>
</evidence>
<protein>
    <submittedName>
        <fullName evidence="2">Uncharacterized protein</fullName>
    </submittedName>
</protein>
<feature type="chain" id="PRO_5002536949" evidence="1">
    <location>
        <begin position="25"/>
        <end position="187"/>
    </location>
</feature>
<name>A0A0G1ES70_9BACT</name>
<dbReference type="AlphaFoldDB" id="A0A0G1ES70"/>
<dbReference type="Proteomes" id="UP000034050">
    <property type="component" value="Unassembled WGS sequence"/>
</dbReference>